<feature type="non-terminal residue" evidence="1">
    <location>
        <position position="1"/>
    </location>
</feature>
<dbReference type="Proteomes" id="UP000604046">
    <property type="component" value="Unassembled WGS sequence"/>
</dbReference>
<comment type="caution">
    <text evidence="1">The sequence shown here is derived from an EMBL/GenBank/DDBJ whole genome shotgun (WGS) entry which is preliminary data.</text>
</comment>
<keyword evidence="2" id="KW-1185">Reference proteome</keyword>
<organism evidence="1 2">
    <name type="scientific">Symbiodinium natans</name>
    <dbReference type="NCBI Taxonomy" id="878477"/>
    <lineage>
        <taxon>Eukaryota</taxon>
        <taxon>Sar</taxon>
        <taxon>Alveolata</taxon>
        <taxon>Dinophyceae</taxon>
        <taxon>Suessiales</taxon>
        <taxon>Symbiodiniaceae</taxon>
        <taxon>Symbiodinium</taxon>
    </lineage>
</organism>
<evidence type="ECO:0000313" key="1">
    <source>
        <dbReference type="EMBL" id="CAE7260870.1"/>
    </source>
</evidence>
<accession>A0A812M8D2</accession>
<name>A0A812M8D2_9DINO</name>
<dbReference type="AlphaFoldDB" id="A0A812M8D2"/>
<proteinExistence type="predicted"/>
<dbReference type="EMBL" id="CAJNDS010001458">
    <property type="protein sequence ID" value="CAE7260870.1"/>
    <property type="molecule type" value="Genomic_DNA"/>
</dbReference>
<protein>
    <submittedName>
        <fullName evidence="1">Uncharacterized protein</fullName>
    </submittedName>
</protein>
<evidence type="ECO:0000313" key="2">
    <source>
        <dbReference type="Proteomes" id="UP000604046"/>
    </source>
</evidence>
<sequence length="100" mass="11368">MVLPPGLDISFSAHVTTELQKWNLWLVPQCFLQSVAAMDCWRRSEEHLDLLEGKGQNTKCAKCKGKGVFERVSECRRCDALGIWRCDRCAKREELKGAKG</sequence>
<reference evidence="1" key="1">
    <citation type="submission" date="2021-02" db="EMBL/GenBank/DDBJ databases">
        <authorList>
            <person name="Dougan E. K."/>
            <person name="Rhodes N."/>
            <person name="Thang M."/>
            <person name="Chan C."/>
        </authorList>
    </citation>
    <scope>NUCLEOTIDE SEQUENCE</scope>
</reference>
<gene>
    <name evidence="1" type="ORF">SNAT2548_LOCUS13641</name>
</gene>